<dbReference type="EMBL" id="AUPC02000498">
    <property type="protein sequence ID" value="POG58766.1"/>
    <property type="molecule type" value="Genomic_DNA"/>
</dbReference>
<dbReference type="VEuPathDB" id="FungiDB:RhiirFUN_023416"/>
<dbReference type="InterPro" id="IPR001810">
    <property type="entry name" value="F-box_dom"/>
</dbReference>
<name>A0A2H5TSB2_RHIID</name>
<dbReference type="InterPro" id="IPR036047">
    <property type="entry name" value="F-box-like_dom_sf"/>
</dbReference>
<reference evidence="2 3" key="1">
    <citation type="journal article" date="2013" name="Proc. Natl. Acad. Sci. U.S.A.">
        <title>Genome of an arbuscular mycorrhizal fungus provides insight into the oldest plant symbiosis.</title>
        <authorList>
            <person name="Tisserant E."/>
            <person name="Malbreil M."/>
            <person name="Kuo A."/>
            <person name="Kohler A."/>
            <person name="Symeonidi A."/>
            <person name="Balestrini R."/>
            <person name="Charron P."/>
            <person name="Duensing N."/>
            <person name="Frei Dit Frey N."/>
            <person name="Gianinazzi-Pearson V."/>
            <person name="Gilbert L.B."/>
            <person name="Handa Y."/>
            <person name="Herr J.R."/>
            <person name="Hijri M."/>
            <person name="Koul R."/>
            <person name="Kawaguchi M."/>
            <person name="Krajinski F."/>
            <person name="Lammers P.J."/>
            <person name="Masclaux F.G."/>
            <person name="Murat C."/>
            <person name="Morin E."/>
            <person name="Ndikumana S."/>
            <person name="Pagni M."/>
            <person name="Petitpierre D."/>
            <person name="Requena N."/>
            <person name="Rosikiewicz P."/>
            <person name="Riley R."/>
            <person name="Saito K."/>
            <person name="San Clemente H."/>
            <person name="Shapiro H."/>
            <person name="van Tuinen D."/>
            <person name="Becard G."/>
            <person name="Bonfante P."/>
            <person name="Paszkowski U."/>
            <person name="Shachar-Hill Y.Y."/>
            <person name="Tuskan G.A."/>
            <person name="Young P.W."/>
            <person name="Sanders I.R."/>
            <person name="Henrissat B."/>
            <person name="Rensing S.A."/>
            <person name="Grigoriev I.V."/>
            <person name="Corradi N."/>
            <person name="Roux C."/>
            <person name="Martin F."/>
        </authorList>
    </citation>
    <scope>NUCLEOTIDE SEQUENCE [LARGE SCALE GENOMIC DNA]</scope>
    <source>
        <strain evidence="2 3">DAOM 197198</strain>
    </source>
</reference>
<feature type="domain" description="F-box" evidence="1">
    <location>
        <begin position="6"/>
        <end position="46"/>
    </location>
</feature>
<evidence type="ECO:0000313" key="2">
    <source>
        <dbReference type="EMBL" id="POG58766.1"/>
    </source>
</evidence>
<evidence type="ECO:0000313" key="3">
    <source>
        <dbReference type="Proteomes" id="UP000018888"/>
    </source>
</evidence>
<sequence length="481" mass="57204">MSRLCNDIIILILEELQDDVKSLYSCLLVSRTWCKLTVPTLWKNPSKQCRLTDNARKILFNVIISHLSEESRNNLKNKEIDFFYEKYQRPLFNYISFWRHLNLHFLEYIMNIFIKNFEISKKSIIGIEIMKLFINSETKFVSLFIPKTNFCHISGDEHCFSEIEYLGCDYNDINSNILERLAIISTSIKVLGFNYKYNDTISHGIVKLIEVQKNLKGINFVSTMPRNKPYRKALEESIIKCADTVQYLKISWSPVTKFLSYLVNLVRLEIKSTCDSDWNHLINVSLPCLKFLKAQNIPPIVLENLIENTKGYLIEIIILYRIEDDGKLIRKIYQNCPNLNYLKLKLSNNEFLEFKNLLINCQFLIGLEIIGYTIDWDNLLELLKFSSISLFKFKFTAYFDIWEDNLKHLKLFLDNWNDRHSMLLHITTAIRFLTLRPRRQQQQQHVLRQRLKELLQEYKVKSIIKDYNIDGFGFKEFEWNK</sequence>
<proteinExistence type="predicted"/>
<dbReference type="Proteomes" id="UP000018888">
    <property type="component" value="Unassembled WGS sequence"/>
</dbReference>
<evidence type="ECO:0000259" key="1">
    <source>
        <dbReference type="Pfam" id="PF12937"/>
    </source>
</evidence>
<keyword evidence="3" id="KW-1185">Reference proteome</keyword>
<protein>
    <recommendedName>
        <fullName evidence="1">F-box domain-containing protein</fullName>
    </recommendedName>
</protein>
<dbReference type="Pfam" id="PF12937">
    <property type="entry name" value="F-box-like"/>
    <property type="match status" value="1"/>
</dbReference>
<gene>
    <name evidence="2" type="ORF">GLOIN_2v1885583</name>
</gene>
<dbReference type="SUPFAM" id="SSF81383">
    <property type="entry name" value="F-box domain"/>
    <property type="match status" value="1"/>
</dbReference>
<dbReference type="AlphaFoldDB" id="A0A2H5TSB2"/>
<organism evidence="2 3">
    <name type="scientific">Rhizophagus irregularis (strain DAOM 181602 / DAOM 197198 / MUCL 43194)</name>
    <name type="common">Arbuscular mycorrhizal fungus</name>
    <name type="synonym">Glomus intraradices</name>
    <dbReference type="NCBI Taxonomy" id="747089"/>
    <lineage>
        <taxon>Eukaryota</taxon>
        <taxon>Fungi</taxon>
        <taxon>Fungi incertae sedis</taxon>
        <taxon>Mucoromycota</taxon>
        <taxon>Glomeromycotina</taxon>
        <taxon>Glomeromycetes</taxon>
        <taxon>Glomerales</taxon>
        <taxon>Glomeraceae</taxon>
        <taxon>Rhizophagus</taxon>
    </lineage>
</organism>
<reference evidence="2 3" key="2">
    <citation type="journal article" date="2018" name="New Phytol.">
        <title>High intraspecific genome diversity in the model arbuscular mycorrhizal symbiont Rhizophagus irregularis.</title>
        <authorList>
            <person name="Chen E.C.H."/>
            <person name="Morin E."/>
            <person name="Beaudet D."/>
            <person name="Noel J."/>
            <person name="Yildirir G."/>
            <person name="Ndikumana S."/>
            <person name="Charron P."/>
            <person name="St-Onge C."/>
            <person name="Giorgi J."/>
            <person name="Kruger M."/>
            <person name="Marton T."/>
            <person name="Ropars J."/>
            <person name="Grigoriev I.V."/>
            <person name="Hainaut M."/>
            <person name="Henrissat B."/>
            <person name="Roux C."/>
            <person name="Martin F."/>
            <person name="Corradi N."/>
        </authorList>
    </citation>
    <scope>NUCLEOTIDE SEQUENCE [LARGE SCALE GENOMIC DNA]</scope>
    <source>
        <strain evidence="2 3">DAOM 197198</strain>
    </source>
</reference>
<accession>A0A2H5TSB2</accession>
<comment type="caution">
    <text evidence="2">The sequence shown here is derived from an EMBL/GenBank/DDBJ whole genome shotgun (WGS) entry which is preliminary data.</text>
</comment>